<accession>A0A087BQC9</accession>
<name>A0A087BQC9_9BIFI</name>
<keyword evidence="2 4" id="KW-0808">Transferase</keyword>
<keyword evidence="3" id="KW-0949">S-adenosyl-L-methionine</keyword>
<keyword evidence="1 4" id="KW-0489">Methyltransferase</keyword>
<dbReference type="Pfam" id="PF01596">
    <property type="entry name" value="Methyltransf_3"/>
    <property type="match status" value="1"/>
</dbReference>
<dbReference type="EMBL" id="JGZD01000007">
    <property type="protein sequence ID" value="KFI73229.1"/>
    <property type="molecule type" value="Genomic_DNA"/>
</dbReference>
<dbReference type="GO" id="GO:0008171">
    <property type="term" value="F:O-methyltransferase activity"/>
    <property type="evidence" value="ECO:0007669"/>
    <property type="project" value="InterPro"/>
</dbReference>
<dbReference type="GO" id="GO:0008757">
    <property type="term" value="F:S-adenosylmethionine-dependent methyltransferase activity"/>
    <property type="evidence" value="ECO:0007669"/>
    <property type="project" value="TreeGrafter"/>
</dbReference>
<dbReference type="InterPro" id="IPR029063">
    <property type="entry name" value="SAM-dependent_MTases_sf"/>
</dbReference>
<evidence type="ECO:0000313" key="5">
    <source>
        <dbReference type="Proteomes" id="UP000029014"/>
    </source>
</evidence>
<dbReference type="PANTHER" id="PTHR10509">
    <property type="entry name" value="O-METHYLTRANSFERASE-RELATED"/>
    <property type="match status" value="1"/>
</dbReference>
<dbReference type="PROSITE" id="PS51682">
    <property type="entry name" value="SAM_OMT_I"/>
    <property type="match status" value="1"/>
</dbReference>
<dbReference type="Proteomes" id="UP000029014">
    <property type="component" value="Unassembled WGS sequence"/>
</dbReference>
<dbReference type="GO" id="GO:0032259">
    <property type="term" value="P:methylation"/>
    <property type="evidence" value="ECO:0007669"/>
    <property type="project" value="UniProtKB-KW"/>
</dbReference>
<evidence type="ECO:0000256" key="3">
    <source>
        <dbReference type="ARBA" id="ARBA00022691"/>
    </source>
</evidence>
<dbReference type="PANTHER" id="PTHR10509:SF14">
    <property type="entry name" value="CAFFEOYL-COA O-METHYLTRANSFERASE 3-RELATED"/>
    <property type="match status" value="1"/>
</dbReference>
<dbReference type="SUPFAM" id="SSF53335">
    <property type="entry name" value="S-adenosyl-L-methionine-dependent methyltransferases"/>
    <property type="match status" value="1"/>
</dbReference>
<dbReference type="InterPro" id="IPR050362">
    <property type="entry name" value="Cation-dep_OMT"/>
</dbReference>
<gene>
    <name evidence="4" type="ORF">BMIN_0659</name>
</gene>
<dbReference type="Gene3D" id="3.40.50.150">
    <property type="entry name" value="Vaccinia Virus protein VP39"/>
    <property type="match status" value="1"/>
</dbReference>
<evidence type="ECO:0000256" key="2">
    <source>
        <dbReference type="ARBA" id="ARBA00022679"/>
    </source>
</evidence>
<keyword evidence="5" id="KW-1185">Reference proteome</keyword>
<evidence type="ECO:0000256" key="1">
    <source>
        <dbReference type="ARBA" id="ARBA00022603"/>
    </source>
</evidence>
<reference evidence="4 5" key="1">
    <citation type="submission" date="2014-03" db="EMBL/GenBank/DDBJ databases">
        <title>Genomics of Bifidobacteria.</title>
        <authorList>
            <person name="Ventura M."/>
            <person name="Milani C."/>
            <person name="Lugli G.A."/>
        </authorList>
    </citation>
    <scope>NUCLEOTIDE SEQUENCE [LARGE SCALE GENOMIC DNA]</scope>
    <source>
        <strain evidence="4 5">LMG 11592</strain>
    </source>
</reference>
<dbReference type="eggNOG" id="COG4122">
    <property type="taxonomic scope" value="Bacteria"/>
</dbReference>
<protein>
    <submittedName>
        <fullName evidence="4">Methyltransferase</fullName>
    </submittedName>
</protein>
<evidence type="ECO:0000313" key="4">
    <source>
        <dbReference type="EMBL" id="KFI73229.1"/>
    </source>
</evidence>
<organism evidence="4 5">
    <name type="scientific">Bifidobacterium minimum</name>
    <dbReference type="NCBI Taxonomy" id="1693"/>
    <lineage>
        <taxon>Bacteria</taxon>
        <taxon>Bacillati</taxon>
        <taxon>Actinomycetota</taxon>
        <taxon>Actinomycetes</taxon>
        <taxon>Bifidobacteriales</taxon>
        <taxon>Bifidobacteriaceae</taxon>
        <taxon>Bifidobacterium</taxon>
    </lineage>
</organism>
<dbReference type="InterPro" id="IPR002935">
    <property type="entry name" value="SAM_O-MeTrfase"/>
</dbReference>
<dbReference type="AlphaFoldDB" id="A0A087BQC9"/>
<dbReference type="RefSeq" id="WP_022861318.1">
    <property type="nucleotide sequence ID" value="NZ_JGZD01000007.1"/>
</dbReference>
<proteinExistence type="predicted"/>
<dbReference type="STRING" id="1693.BMIN_0659"/>
<sequence length="226" mass="24054">MEKNTSIYANIDLMWSSVEEDARAHEPQDVSQIRAAANAHGLRQGSVAQGEFLEFLVRLLHARSVITVGTGAVADIMRLVNGLDGTGQLTAVDSSDAGINAIRAMIAGIEDSTETTLRAVKSPVGVFLPRLNAGDYDLIVVGGDISNYSRSVDQAPRLLRTGGVIVLTDAMSMADSGGEHGIPDPDDHDARTDETRGLIKAIRADERFDCTLAPIGTGMLIARLRS</sequence>
<comment type="caution">
    <text evidence="4">The sequence shown here is derived from an EMBL/GenBank/DDBJ whole genome shotgun (WGS) entry which is preliminary data.</text>
</comment>